<dbReference type="PROSITE" id="PS00470">
    <property type="entry name" value="IDH_IMDH"/>
    <property type="match status" value="1"/>
</dbReference>
<dbReference type="PANTHER" id="PTHR11835">
    <property type="entry name" value="DECARBOXYLATING DEHYDROGENASES-ISOCITRATE, ISOPROPYLMALATE, TARTRATE"/>
    <property type="match status" value="1"/>
</dbReference>
<dbReference type="GO" id="GO:0000287">
    <property type="term" value="F:magnesium ion binding"/>
    <property type="evidence" value="ECO:0007669"/>
    <property type="project" value="InterPro"/>
</dbReference>
<dbReference type="PANTHER" id="PTHR11835:SF34">
    <property type="entry name" value="ISOCITRATE DEHYDROGENASE [NAD] SUBUNIT ALPHA, MITOCHONDRIAL"/>
    <property type="match status" value="1"/>
</dbReference>
<dbReference type="Pfam" id="PF00180">
    <property type="entry name" value="Iso_dh"/>
    <property type="match status" value="1"/>
</dbReference>
<dbReference type="InterPro" id="IPR024084">
    <property type="entry name" value="IsoPropMal-DH-like_dom"/>
</dbReference>
<comment type="similarity">
    <text evidence="1">Belongs to the isocitrate and isopropylmalate dehydrogenases family.</text>
</comment>
<feature type="domain" description="Isopropylmalate dehydrogenase-like" evidence="3">
    <location>
        <begin position="5"/>
        <end position="380"/>
    </location>
</feature>
<dbReference type="GO" id="GO:0051287">
    <property type="term" value="F:NAD binding"/>
    <property type="evidence" value="ECO:0007669"/>
    <property type="project" value="InterPro"/>
</dbReference>
<reference evidence="4" key="1">
    <citation type="submission" date="2018-06" db="EMBL/GenBank/DDBJ databases">
        <authorList>
            <person name="Zhirakovskaya E."/>
        </authorList>
    </citation>
    <scope>NUCLEOTIDE SEQUENCE</scope>
</reference>
<proteinExistence type="inferred from homology"/>
<dbReference type="GO" id="GO:0006102">
    <property type="term" value="P:isocitrate metabolic process"/>
    <property type="evidence" value="ECO:0007669"/>
    <property type="project" value="TreeGrafter"/>
</dbReference>
<protein>
    <submittedName>
        <fullName evidence="4">3-isopropylmalate dehydrogenase</fullName>
        <ecNumber evidence="4">1.1.1.85</ecNumber>
    </submittedName>
</protein>
<evidence type="ECO:0000313" key="4">
    <source>
        <dbReference type="EMBL" id="VAX36028.1"/>
    </source>
</evidence>
<dbReference type="EMBL" id="UOGK01000029">
    <property type="protein sequence ID" value="VAX36028.1"/>
    <property type="molecule type" value="Genomic_DNA"/>
</dbReference>
<name>A0A3B1DJ48_9ZZZZ</name>
<organism evidence="4">
    <name type="scientific">hydrothermal vent metagenome</name>
    <dbReference type="NCBI Taxonomy" id="652676"/>
    <lineage>
        <taxon>unclassified sequences</taxon>
        <taxon>metagenomes</taxon>
        <taxon>ecological metagenomes</taxon>
    </lineage>
</organism>
<dbReference type="GO" id="GO:0004449">
    <property type="term" value="F:isocitrate dehydrogenase (NAD+) activity"/>
    <property type="evidence" value="ECO:0007669"/>
    <property type="project" value="TreeGrafter"/>
</dbReference>
<dbReference type="GO" id="GO:0003862">
    <property type="term" value="F:3-isopropylmalate dehydrogenase activity"/>
    <property type="evidence" value="ECO:0007669"/>
    <property type="project" value="UniProtKB-EC"/>
</dbReference>
<keyword evidence="2 4" id="KW-0560">Oxidoreductase</keyword>
<evidence type="ECO:0000256" key="2">
    <source>
        <dbReference type="ARBA" id="ARBA00023002"/>
    </source>
</evidence>
<sequence>MAKHTIAWMPGDGVGNEVMKVTRTVLDKIGLDAEYIPADIGWDFWCKEGNPLPDRTIDILKSTDCALFGAITSKPRDEAAEELDPSLKSKGLSYFSPIVRLRQLFNLHTNLRPCKAYKGNPLNRLGDDIDLVVFRENTEGSYGGIEWFPLPEKIATVMADPEVGIPDRMTKWFDKGLENVALSTRIMSKQGCESICRQSFEYAKKFGRKSVTLVEKPNVLRETGGLMTRTFREVSKDYAGIEAWEANIDAMCMWLIKNPQDYDVLVAENMFGDIISDLAAGLVGGLGFACAANIGDEYAVFEPTHGSAPKYDGKNVVNPIAMILTAKMMLDWLDEKDMATRLEAAVAEVIEEGKVKTYDIAGVRAGTEGAASTTEMAQSIADKL</sequence>
<evidence type="ECO:0000256" key="1">
    <source>
        <dbReference type="ARBA" id="ARBA00007769"/>
    </source>
</evidence>
<accession>A0A3B1DJ48</accession>
<dbReference type="SMART" id="SM01329">
    <property type="entry name" value="Iso_dh"/>
    <property type="match status" value="1"/>
</dbReference>
<dbReference type="EC" id="1.1.1.85" evidence="4"/>
<dbReference type="AlphaFoldDB" id="A0A3B1DJ48"/>
<dbReference type="InterPro" id="IPR019818">
    <property type="entry name" value="IsoCit/isopropylmalate_DH_CS"/>
</dbReference>
<evidence type="ECO:0000259" key="3">
    <source>
        <dbReference type="SMART" id="SM01329"/>
    </source>
</evidence>
<dbReference type="SUPFAM" id="SSF53659">
    <property type="entry name" value="Isocitrate/Isopropylmalate dehydrogenase-like"/>
    <property type="match status" value="1"/>
</dbReference>
<gene>
    <name evidence="4" type="ORF">MNBD_PLANCTO03-2406</name>
</gene>
<dbReference type="Gene3D" id="3.40.718.10">
    <property type="entry name" value="Isopropylmalate Dehydrogenase"/>
    <property type="match status" value="1"/>
</dbReference>
<dbReference type="GO" id="GO:0006099">
    <property type="term" value="P:tricarboxylic acid cycle"/>
    <property type="evidence" value="ECO:0007669"/>
    <property type="project" value="TreeGrafter"/>
</dbReference>